<evidence type="ECO:0000313" key="2">
    <source>
        <dbReference type="EMBL" id="MBE3608152.1"/>
    </source>
</evidence>
<dbReference type="EMBL" id="LIWG01000005">
    <property type="protein sequence ID" value="MBE3608152.1"/>
    <property type="molecule type" value="Genomic_DNA"/>
</dbReference>
<accession>A0AAW3ZSG5</accession>
<dbReference type="Proteomes" id="UP001318760">
    <property type="component" value="Unassembled WGS sequence"/>
</dbReference>
<dbReference type="AlphaFoldDB" id="A0AAW3ZSG5"/>
<proteinExistence type="predicted"/>
<evidence type="ECO:0000313" key="4">
    <source>
        <dbReference type="Proteomes" id="UP001318760"/>
    </source>
</evidence>
<dbReference type="RefSeq" id="WP_169936213.1">
    <property type="nucleotide sequence ID" value="NZ_CP012545.1"/>
</dbReference>
<reference evidence="2 3" key="1">
    <citation type="submission" date="2015-08" db="EMBL/GenBank/DDBJ databases">
        <title>Comparative genomics of the Campylobacter concisus group.</title>
        <authorList>
            <person name="Yee E."/>
            <person name="Chapman M.H."/>
            <person name="Huynh S."/>
            <person name="Bono J.L."/>
            <person name="On S.L."/>
            <person name="St Leger J."/>
            <person name="Foster G."/>
            <person name="Parker C.T."/>
            <person name="Miller W.G."/>
        </authorList>
    </citation>
    <scope>NUCLEOTIDE SEQUENCE [LARGE SCALE GENOMIC DNA]</scope>
    <source>
        <strain evidence="2 3">RM9337</strain>
    </source>
</reference>
<name>A0AAW3ZSG5_9BACT</name>
<comment type="caution">
    <text evidence="2">The sequence shown here is derived from an EMBL/GenBank/DDBJ whole genome shotgun (WGS) entry which is preliminary data.</text>
</comment>
<gene>
    <name evidence="1" type="ORF">CCAL12919_07225</name>
    <name evidence="2" type="ORF">CCAL9337_05335</name>
</gene>
<reference evidence="1 4" key="2">
    <citation type="submission" date="2020-10" db="EMBL/GenBank/DDBJ databases">
        <title>Campylobacter californiensis sp. nov. isolated from cattle and feral swine in California.</title>
        <authorList>
            <person name="Miller W.G."/>
        </authorList>
    </citation>
    <scope>NUCLEOTIDE SEQUENCE [LARGE SCALE GENOMIC DNA]</scope>
    <source>
        <strain evidence="1 4">RM12919</strain>
    </source>
</reference>
<organism evidence="2 3">
    <name type="scientific">Campylobacter californiensis</name>
    <dbReference type="NCBI Taxonomy" id="1032243"/>
    <lineage>
        <taxon>Bacteria</taxon>
        <taxon>Pseudomonadati</taxon>
        <taxon>Campylobacterota</taxon>
        <taxon>Epsilonproteobacteria</taxon>
        <taxon>Campylobacterales</taxon>
        <taxon>Campylobacteraceae</taxon>
        <taxon>Campylobacter</taxon>
    </lineage>
</organism>
<protein>
    <submittedName>
        <fullName evidence="2">Uncharacterized protein</fullName>
    </submittedName>
</protein>
<evidence type="ECO:0000313" key="3">
    <source>
        <dbReference type="Proteomes" id="UP000650616"/>
    </source>
</evidence>
<keyword evidence="3" id="KW-1185">Reference proteome</keyword>
<dbReference type="Proteomes" id="UP000650616">
    <property type="component" value="Unassembled WGS sequence"/>
</dbReference>
<sequence>MSESSQNLDKFELALKQYSEILLSCQSQKGLMSCMKCSEFFECETRKNYVDSAYKSMSKSDTDEGGFDF</sequence>
<evidence type="ECO:0000313" key="1">
    <source>
        <dbReference type="EMBL" id="MBE2986909.1"/>
    </source>
</evidence>
<dbReference type="EMBL" id="JADBHS010000014">
    <property type="protein sequence ID" value="MBE2986909.1"/>
    <property type="molecule type" value="Genomic_DNA"/>
</dbReference>